<evidence type="ECO:0008006" key="3">
    <source>
        <dbReference type="Google" id="ProtNLM"/>
    </source>
</evidence>
<sequence length="332" mass="39080">MPVDETKIKNTSQRDKMMVSLYQSKDKNESSSLATDAKVNLDINKEVKESSSLEMPEDLTTDAKVDFKKREKELNEQIDLVLGLQSKYHHLHYKFYLSNTIDTDEEFEKLLKCNFQVWKMENWGNTFPLKWILLEHLIEINKNHGKHFINFTDMSNLAKHPEINMLEKEDLMCFLRFQHNEGKIIFLENIHDLIIIRPQWLADAYRCLVSDRLENSKLHHLEDWTLFTRQGKISESLITELFESKSGSQFSGKKNLHDVMEKLDILVKIENSGYYIMPSKMQSSTFDVVCETFGIRTEKCKRTSWLCFKFDFLPPSFLTIYLLGLLKNTLTK</sequence>
<dbReference type="AlphaFoldDB" id="A0A8S3UT03"/>
<comment type="caution">
    <text evidence="1">The sequence shown here is derived from an EMBL/GenBank/DDBJ whole genome shotgun (WGS) entry which is preliminary data.</text>
</comment>
<dbReference type="OrthoDB" id="5962960at2759"/>
<reference evidence="1" key="1">
    <citation type="submission" date="2021-03" db="EMBL/GenBank/DDBJ databases">
        <authorList>
            <person name="Bekaert M."/>
        </authorList>
    </citation>
    <scope>NUCLEOTIDE SEQUENCE</scope>
</reference>
<proteinExistence type="predicted"/>
<name>A0A8S3UT03_MYTED</name>
<keyword evidence="2" id="KW-1185">Reference proteome</keyword>
<accession>A0A8S3UT03</accession>
<protein>
    <recommendedName>
        <fullName evidence="3">C-terminal of Roc (COR) domain-containing protein</fullName>
    </recommendedName>
</protein>
<evidence type="ECO:0000313" key="2">
    <source>
        <dbReference type="Proteomes" id="UP000683360"/>
    </source>
</evidence>
<dbReference type="Proteomes" id="UP000683360">
    <property type="component" value="Unassembled WGS sequence"/>
</dbReference>
<gene>
    <name evidence="1" type="ORF">MEDL_56355</name>
</gene>
<dbReference type="EMBL" id="CAJPWZ010002730">
    <property type="protein sequence ID" value="CAG2244241.1"/>
    <property type="molecule type" value="Genomic_DNA"/>
</dbReference>
<evidence type="ECO:0000313" key="1">
    <source>
        <dbReference type="EMBL" id="CAG2244241.1"/>
    </source>
</evidence>
<organism evidence="1 2">
    <name type="scientific">Mytilus edulis</name>
    <name type="common">Blue mussel</name>
    <dbReference type="NCBI Taxonomy" id="6550"/>
    <lineage>
        <taxon>Eukaryota</taxon>
        <taxon>Metazoa</taxon>
        <taxon>Spiralia</taxon>
        <taxon>Lophotrochozoa</taxon>
        <taxon>Mollusca</taxon>
        <taxon>Bivalvia</taxon>
        <taxon>Autobranchia</taxon>
        <taxon>Pteriomorphia</taxon>
        <taxon>Mytilida</taxon>
        <taxon>Mytiloidea</taxon>
        <taxon>Mytilidae</taxon>
        <taxon>Mytilinae</taxon>
        <taxon>Mytilus</taxon>
    </lineage>
</organism>